<evidence type="ECO:0000256" key="8">
    <source>
        <dbReference type="ARBA" id="ARBA00068146"/>
    </source>
</evidence>
<feature type="repeat" description="WD" evidence="9">
    <location>
        <begin position="389"/>
        <end position="423"/>
    </location>
</feature>
<evidence type="ECO:0000256" key="3">
    <source>
        <dbReference type="ARBA" id="ARBA00022664"/>
    </source>
</evidence>
<name>A0A0L0T145_ALLM3</name>
<dbReference type="eggNOG" id="KOG0282">
    <property type="taxonomic scope" value="Eukaryota"/>
</dbReference>
<evidence type="ECO:0000256" key="6">
    <source>
        <dbReference type="ARBA" id="ARBA00023187"/>
    </source>
</evidence>
<feature type="region of interest" description="Disordered" evidence="10">
    <location>
        <begin position="1"/>
        <end position="34"/>
    </location>
</feature>
<feature type="compositionally biased region" description="Acidic residues" evidence="10">
    <location>
        <begin position="178"/>
        <end position="190"/>
    </location>
</feature>
<evidence type="ECO:0000256" key="7">
    <source>
        <dbReference type="ARBA" id="ARBA00023242"/>
    </source>
</evidence>
<keyword evidence="6" id="KW-0508">mRNA splicing</keyword>
<dbReference type="STRING" id="578462.A0A0L0T145"/>
<dbReference type="InterPro" id="IPR015943">
    <property type="entry name" value="WD40/YVTN_repeat-like_dom_sf"/>
</dbReference>
<dbReference type="OMA" id="EQTCYIP"/>
<gene>
    <name evidence="11" type="ORF">AMAG_13041</name>
</gene>
<feature type="repeat" description="WD" evidence="9">
    <location>
        <begin position="521"/>
        <end position="554"/>
    </location>
</feature>
<proteinExistence type="predicted"/>
<dbReference type="GO" id="GO:0000398">
    <property type="term" value="P:mRNA splicing, via spliceosome"/>
    <property type="evidence" value="ECO:0007669"/>
    <property type="project" value="InterPro"/>
</dbReference>
<keyword evidence="2 9" id="KW-0853">WD repeat</keyword>
<evidence type="ECO:0000256" key="1">
    <source>
        <dbReference type="ARBA" id="ARBA00004123"/>
    </source>
</evidence>
<dbReference type="InterPro" id="IPR001680">
    <property type="entry name" value="WD40_rpt"/>
</dbReference>
<dbReference type="FunFam" id="2.130.10.10:FF:000034">
    <property type="entry name" value="Pre-mRNA-processing factor 17, putative"/>
    <property type="match status" value="1"/>
</dbReference>
<reference evidence="11 12" key="1">
    <citation type="submission" date="2009-11" db="EMBL/GenBank/DDBJ databases">
        <title>Annotation of Allomyces macrogynus ATCC 38327.</title>
        <authorList>
            <consortium name="The Broad Institute Genome Sequencing Platform"/>
            <person name="Russ C."/>
            <person name="Cuomo C."/>
            <person name="Burger G."/>
            <person name="Gray M.W."/>
            <person name="Holland P.W.H."/>
            <person name="King N."/>
            <person name="Lang F.B.F."/>
            <person name="Roger A.J."/>
            <person name="Ruiz-Trillo I."/>
            <person name="Young S.K."/>
            <person name="Zeng Q."/>
            <person name="Gargeya S."/>
            <person name="Fitzgerald M."/>
            <person name="Haas B."/>
            <person name="Abouelleil A."/>
            <person name="Alvarado L."/>
            <person name="Arachchi H.M."/>
            <person name="Berlin A."/>
            <person name="Chapman S.B."/>
            <person name="Gearin G."/>
            <person name="Goldberg J."/>
            <person name="Griggs A."/>
            <person name="Gujja S."/>
            <person name="Hansen M."/>
            <person name="Heiman D."/>
            <person name="Howarth C."/>
            <person name="Larimer J."/>
            <person name="Lui A."/>
            <person name="MacDonald P.J.P."/>
            <person name="McCowen C."/>
            <person name="Montmayeur A."/>
            <person name="Murphy C."/>
            <person name="Neiman D."/>
            <person name="Pearson M."/>
            <person name="Priest M."/>
            <person name="Roberts A."/>
            <person name="Saif S."/>
            <person name="Shea T."/>
            <person name="Sisk P."/>
            <person name="Stolte C."/>
            <person name="Sykes S."/>
            <person name="Wortman J."/>
            <person name="Nusbaum C."/>
            <person name="Birren B."/>
        </authorList>
    </citation>
    <scope>NUCLEOTIDE SEQUENCE [LARGE SCALE GENOMIC DNA]</scope>
    <source>
        <strain evidence="11 12">ATCC 38327</strain>
    </source>
</reference>
<feature type="region of interest" description="Disordered" evidence="10">
    <location>
        <begin position="156"/>
        <end position="212"/>
    </location>
</feature>
<dbReference type="PANTHER" id="PTHR43979:SF1">
    <property type="entry name" value="PRE-MRNA-PROCESSING FACTOR 17"/>
    <property type="match status" value="1"/>
</dbReference>
<evidence type="ECO:0000256" key="2">
    <source>
        <dbReference type="ARBA" id="ARBA00022574"/>
    </source>
</evidence>
<sequence>MSKLLAQYNSESEQSENEAPSIKKPRLEGLNSAPDVPGVQSQVALYDLHASTSTALVHNVPYAALAQPVVGPANPFTHVQAVDVGKAEEYVVDDHQFRTQMRMFHAAQVRQAQRQVVQHDIASGVAYIDPSTVAAPAIKRKRKALGDAAVLDGENAYRGPWGGFDDDDDEPGRGIDAAADDDLDAPDEIDPTSSASVPSSNPKSRLITPGAETSIFHGKNERNYIGRTYMAAPTVDGVDLFGEPGEQECFLPKRCLFTYRGHTKGVNAIRVLPKTGHLFLSASMDGKVKLWDVYNDRRVLRTFLGHNKGVRDIAFNNDGTQFLSASYDRYLKLWDTETGKCLGAFTTGKVPQCVTFNPDPDKQHIFLTGQQDKKIYQFDVRSGEIVQEYDQHLGPVNTITFVDDNRRFVTTSDDKSLRAWEFDIPVVIKYIAEPHMHSMPAVSLSPNKKWLACQSLDNQIMLYAVTDKFRLNRKKSFRGHLVAGYACELGFSPDSRFLMSGDSTGSMFYWDFKTCKLLKKHKAHDQVVMGCEWLPHETSKVLTCSWDGTIKLWD</sequence>
<evidence type="ECO:0000256" key="10">
    <source>
        <dbReference type="SAM" id="MobiDB-lite"/>
    </source>
</evidence>
<dbReference type="OrthoDB" id="10257301at2759"/>
<evidence type="ECO:0000256" key="9">
    <source>
        <dbReference type="PROSITE-ProRule" id="PRU00221"/>
    </source>
</evidence>
<feature type="compositionally biased region" description="Low complexity" evidence="10">
    <location>
        <begin position="191"/>
        <end position="204"/>
    </location>
</feature>
<keyword evidence="3" id="KW-0507">mRNA processing</keyword>
<dbReference type="PROSITE" id="PS50082">
    <property type="entry name" value="WD_REPEATS_2"/>
    <property type="match status" value="4"/>
</dbReference>
<dbReference type="SUPFAM" id="SSF50978">
    <property type="entry name" value="WD40 repeat-like"/>
    <property type="match status" value="1"/>
</dbReference>
<reference evidence="12" key="2">
    <citation type="submission" date="2009-11" db="EMBL/GenBank/DDBJ databases">
        <title>The Genome Sequence of Allomyces macrogynus strain ATCC 38327.</title>
        <authorList>
            <consortium name="The Broad Institute Genome Sequencing Platform"/>
            <person name="Russ C."/>
            <person name="Cuomo C."/>
            <person name="Shea T."/>
            <person name="Young S.K."/>
            <person name="Zeng Q."/>
            <person name="Koehrsen M."/>
            <person name="Haas B."/>
            <person name="Borodovsky M."/>
            <person name="Guigo R."/>
            <person name="Alvarado L."/>
            <person name="Berlin A."/>
            <person name="Borenstein D."/>
            <person name="Chen Z."/>
            <person name="Engels R."/>
            <person name="Freedman E."/>
            <person name="Gellesch M."/>
            <person name="Goldberg J."/>
            <person name="Griggs A."/>
            <person name="Gujja S."/>
            <person name="Heiman D."/>
            <person name="Hepburn T."/>
            <person name="Howarth C."/>
            <person name="Jen D."/>
            <person name="Larson L."/>
            <person name="Lewis B."/>
            <person name="Mehta T."/>
            <person name="Park D."/>
            <person name="Pearson M."/>
            <person name="Roberts A."/>
            <person name="Saif S."/>
            <person name="Shenoy N."/>
            <person name="Sisk P."/>
            <person name="Stolte C."/>
            <person name="Sykes S."/>
            <person name="Walk T."/>
            <person name="White J."/>
            <person name="Yandava C."/>
            <person name="Burger G."/>
            <person name="Gray M.W."/>
            <person name="Holland P.W.H."/>
            <person name="King N."/>
            <person name="Lang F.B.F."/>
            <person name="Roger A.J."/>
            <person name="Ruiz-Trillo I."/>
            <person name="Lander E."/>
            <person name="Nusbaum C."/>
        </authorList>
    </citation>
    <scope>NUCLEOTIDE SEQUENCE [LARGE SCALE GENOMIC DNA]</scope>
    <source>
        <strain evidence="12">ATCC 38327</strain>
    </source>
</reference>
<dbReference type="EMBL" id="GG745356">
    <property type="protein sequence ID" value="KNE68385.1"/>
    <property type="molecule type" value="Genomic_DNA"/>
</dbReference>
<dbReference type="PANTHER" id="PTHR43979">
    <property type="entry name" value="PRE-MRNA-PROCESSING FACTOR 17"/>
    <property type="match status" value="1"/>
</dbReference>
<dbReference type="Gene3D" id="2.130.10.10">
    <property type="entry name" value="YVTN repeat-like/Quinoprotein amine dehydrogenase"/>
    <property type="match status" value="1"/>
</dbReference>
<comment type="subcellular location">
    <subcellularLocation>
        <location evidence="1">Nucleus</location>
    </subcellularLocation>
</comment>
<dbReference type="Pfam" id="PF00400">
    <property type="entry name" value="WD40"/>
    <property type="match status" value="5"/>
</dbReference>
<dbReference type="PROSITE" id="PS50294">
    <property type="entry name" value="WD_REPEATS_REGION"/>
    <property type="match status" value="4"/>
</dbReference>
<organism evidence="11 12">
    <name type="scientific">Allomyces macrogynus (strain ATCC 38327)</name>
    <name type="common">Allomyces javanicus var. macrogynus</name>
    <dbReference type="NCBI Taxonomy" id="578462"/>
    <lineage>
        <taxon>Eukaryota</taxon>
        <taxon>Fungi</taxon>
        <taxon>Fungi incertae sedis</taxon>
        <taxon>Blastocladiomycota</taxon>
        <taxon>Blastocladiomycetes</taxon>
        <taxon>Blastocladiales</taxon>
        <taxon>Blastocladiaceae</taxon>
        <taxon>Allomyces</taxon>
    </lineage>
</organism>
<evidence type="ECO:0000313" key="12">
    <source>
        <dbReference type="Proteomes" id="UP000054350"/>
    </source>
</evidence>
<dbReference type="InterPro" id="IPR036322">
    <property type="entry name" value="WD40_repeat_dom_sf"/>
</dbReference>
<dbReference type="InterPro" id="IPR020472">
    <property type="entry name" value="WD40_PAC1"/>
</dbReference>
<dbReference type="GO" id="GO:0003729">
    <property type="term" value="F:mRNA binding"/>
    <property type="evidence" value="ECO:0007669"/>
    <property type="project" value="TreeGrafter"/>
</dbReference>
<dbReference type="AlphaFoldDB" id="A0A0L0T145"/>
<feature type="compositionally biased region" description="Low complexity" evidence="10">
    <location>
        <begin position="1"/>
        <end position="20"/>
    </location>
</feature>
<protein>
    <recommendedName>
        <fullName evidence="8">Pre-mRNA-processing factor 17</fullName>
    </recommendedName>
</protein>
<feature type="repeat" description="WD" evidence="9">
    <location>
        <begin position="303"/>
        <end position="344"/>
    </location>
</feature>
<dbReference type="GO" id="GO:0071013">
    <property type="term" value="C:catalytic step 2 spliceosome"/>
    <property type="evidence" value="ECO:0007669"/>
    <property type="project" value="InterPro"/>
</dbReference>
<keyword evidence="12" id="KW-1185">Reference proteome</keyword>
<evidence type="ECO:0000313" key="11">
    <source>
        <dbReference type="EMBL" id="KNE68385.1"/>
    </source>
</evidence>
<accession>A0A0L0T145</accession>
<dbReference type="CDD" id="cd00200">
    <property type="entry name" value="WD40"/>
    <property type="match status" value="1"/>
</dbReference>
<keyword evidence="7" id="KW-0539">Nucleus</keyword>
<dbReference type="InterPro" id="IPR032847">
    <property type="entry name" value="PRPF17"/>
</dbReference>
<keyword evidence="5" id="KW-0677">Repeat</keyword>
<evidence type="ECO:0000256" key="5">
    <source>
        <dbReference type="ARBA" id="ARBA00022737"/>
    </source>
</evidence>
<dbReference type="VEuPathDB" id="FungiDB:AMAG_13041"/>
<keyword evidence="4" id="KW-0747">Spliceosome</keyword>
<dbReference type="PRINTS" id="PR00320">
    <property type="entry name" value="GPROTEINBRPT"/>
</dbReference>
<evidence type="ECO:0000256" key="4">
    <source>
        <dbReference type="ARBA" id="ARBA00022728"/>
    </source>
</evidence>
<feature type="repeat" description="WD" evidence="9">
    <location>
        <begin position="259"/>
        <end position="301"/>
    </location>
</feature>
<dbReference type="SMART" id="SM00320">
    <property type="entry name" value="WD40"/>
    <property type="match status" value="7"/>
</dbReference>
<dbReference type="Proteomes" id="UP000054350">
    <property type="component" value="Unassembled WGS sequence"/>
</dbReference>